<dbReference type="Proteomes" id="UP000663852">
    <property type="component" value="Unassembled WGS sequence"/>
</dbReference>
<accession>A0A815F4F2</accession>
<dbReference type="Proteomes" id="UP000663828">
    <property type="component" value="Unassembled WGS sequence"/>
</dbReference>
<organism evidence="1 4">
    <name type="scientific">Adineta ricciae</name>
    <name type="common">Rotifer</name>
    <dbReference type="NCBI Taxonomy" id="249248"/>
    <lineage>
        <taxon>Eukaryota</taxon>
        <taxon>Metazoa</taxon>
        <taxon>Spiralia</taxon>
        <taxon>Gnathifera</taxon>
        <taxon>Rotifera</taxon>
        <taxon>Eurotatoria</taxon>
        <taxon>Bdelloidea</taxon>
        <taxon>Adinetida</taxon>
        <taxon>Adinetidae</taxon>
        <taxon>Adineta</taxon>
    </lineage>
</organism>
<dbReference type="AlphaFoldDB" id="A0A815F4F2"/>
<evidence type="ECO:0000313" key="3">
    <source>
        <dbReference type="Proteomes" id="UP000663828"/>
    </source>
</evidence>
<proteinExistence type="predicted"/>
<evidence type="ECO:0000313" key="1">
    <source>
        <dbReference type="EMBL" id="CAF1318691.1"/>
    </source>
</evidence>
<keyword evidence="3" id="KW-1185">Reference proteome</keyword>
<sequence length="346" mass="39621">MTTSAAAAAAARKECVKGQECKQAGVAHCEGCLQTFCIRHFNDHRQSLDAELSDLSSDYNNFKTTLDLEAANPFVEIRLQEINQWEMESILTIQKKANDLRETLSHVKDVHIESLSTRFQSLVRQIEDSKGKDDFVEMDIERWRKRLNDLKSNLISPTTIILAQHLSTPLVATMSVDFLWTGNELFDRVLSNDIRIEEEGEVVRALSFFMVANEIRGKNNYAFGCHKIRLRIEHLSKQWAFLGINSARIPLQKNSYEVKSAYGWCSSNYNYVKGKALPKTSGPAIEMEANDSITLIFDCDNRQISMINERTQVRHDLTVNPCYCPFPWQLHVVLRNRQSCIRLLST</sequence>
<gene>
    <name evidence="1" type="ORF">EDS130_LOCUS31542</name>
    <name evidence="2" type="ORF">XAT740_LOCUS42925</name>
</gene>
<dbReference type="OrthoDB" id="10019340at2759"/>
<evidence type="ECO:0000313" key="4">
    <source>
        <dbReference type="Proteomes" id="UP000663852"/>
    </source>
</evidence>
<protein>
    <submittedName>
        <fullName evidence="1">Uncharacterized protein</fullName>
    </submittedName>
</protein>
<reference evidence="1" key="1">
    <citation type="submission" date="2021-02" db="EMBL/GenBank/DDBJ databases">
        <authorList>
            <person name="Nowell W R."/>
        </authorList>
    </citation>
    <scope>NUCLEOTIDE SEQUENCE</scope>
</reference>
<name>A0A815F4F2_ADIRI</name>
<dbReference type="EMBL" id="CAJNOR010005208">
    <property type="protein sequence ID" value="CAF1551425.1"/>
    <property type="molecule type" value="Genomic_DNA"/>
</dbReference>
<comment type="caution">
    <text evidence="1">The sequence shown here is derived from an EMBL/GenBank/DDBJ whole genome shotgun (WGS) entry which is preliminary data.</text>
</comment>
<evidence type="ECO:0000313" key="2">
    <source>
        <dbReference type="EMBL" id="CAF1551425.1"/>
    </source>
</evidence>
<dbReference type="EMBL" id="CAJNOJ010000232">
    <property type="protein sequence ID" value="CAF1318691.1"/>
    <property type="molecule type" value="Genomic_DNA"/>
</dbReference>